<dbReference type="InterPro" id="IPR000421">
    <property type="entry name" value="FA58C"/>
</dbReference>
<dbReference type="KEGG" id="cohn:KCTCHS21_05800"/>
<dbReference type="PROSITE" id="PS51272">
    <property type="entry name" value="SLH"/>
    <property type="match status" value="3"/>
</dbReference>
<dbReference type="Gene3D" id="3.20.20.80">
    <property type="entry name" value="Glycosidases"/>
    <property type="match status" value="1"/>
</dbReference>
<dbReference type="InterPro" id="IPR017853">
    <property type="entry name" value="GH"/>
</dbReference>
<name>A0A3T1CZE5_9BACL</name>
<dbReference type="PANTHER" id="PTHR36447:SF1">
    <property type="entry name" value="BETA-GALACTOSIDASE GANA"/>
    <property type="match status" value="1"/>
</dbReference>
<protein>
    <recommendedName>
        <fullName evidence="8">F5/8 type C domain-containing protein</fullName>
    </recommendedName>
</protein>
<dbReference type="Pfam" id="PF00754">
    <property type="entry name" value="F5_F8_type_C"/>
    <property type="match status" value="2"/>
</dbReference>
<dbReference type="InterPro" id="IPR029062">
    <property type="entry name" value="Class_I_gatase-like"/>
</dbReference>
<evidence type="ECO:0008006" key="8">
    <source>
        <dbReference type="Google" id="ProtNLM"/>
    </source>
</evidence>
<dbReference type="InterPro" id="IPR013529">
    <property type="entry name" value="Glyco_hydro_42_N"/>
</dbReference>
<dbReference type="GO" id="GO:0005975">
    <property type="term" value="P:carbohydrate metabolic process"/>
    <property type="evidence" value="ECO:0007669"/>
    <property type="project" value="InterPro"/>
</dbReference>
<dbReference type="InterPro" id="IPR003476">
    <property type="entry name" value="Glyco_hydro_42"/>
</dbReference>
<evidence type="ECO:0000256" key="1">
    <source>
        <dbReference type="ARBA" id="ARBA00022801"/>
    </source>
</evidence>
<dbReference type="Pfam" id="PF02449">
    <property type="entry name" value="Glyco_hydro_42"/>
    <property type="match status" value="1"/>
</dbReference>
<feature type="domain" description="SLH" evidence="5">
    <location>
        <begin position="2157"/>
        <end position="2211"/>
    </location>
</feature>
<evidence type="ECO:0000313" key="7">
    <source>
        <dbReference type="Proteomes" id="UP000289856"/>
    </source>
</evidence>
<feature type="domain" description="SLH" evidence="5">
    <location>
        <begin position="2029"/>
        <end position="2088"/>
    </location>
</feature>
<sequence length="2211" mass="239205">MYALSPMYGLLRFNGSINGVLVQSFSCQVHSEGNVLIMEAKQPKKRGASSKRVLAALLTAVVIFNLAVFAAPPRAEAAATAKGAPDVRITATAITASSSKTGHEPGMVQDGIFNDNANSWAPAARPTAAAPQWIMLDFGHSVRVGALEASVTSSEGPKSYAIQTSDDGTHFSTVVSKSVQSSRTLFSGWDTVSARYVRLYITDSFGDESAINEITVYPDILPHRVGVLSCFPDMKNFGDKGFDALQEQYQQLDNLCVSIADPGSPGINIMPELIDNTKFPNGISGQDAVAYVSDPGHYSWSYADNFFNRFINKGLDVWIGFQGFTKRAFPDFYSDIIDESGRMIEHRDFFNETNNRTIIEVAKQTMRHFDSNPYIRIFSILGPGWYGGIEYYSGSNPELLAVYSESAQNNFRRWLENKYTTIDKLNVAWGKHYVDFDEIQSPLPNRTNVNAVDDRPEWADLMFWKIEYMDKYTDDYMTAMRSVSDKVITVEVDGGYQSAPMETGESMGKIARDFSKYDNVILGNSNLDAPYGVAQYTATARFYQLQGSMDDTGFSSEKAQADNAFNFLSRGAGTMAHFATGADYSEYNGSSGTWDPNGEYTGTDLYRYMKDNAKKLREIKPKPVVSDVLIFNPWYANLFRKGYDRNDHNFIFDADHGVSWFGSAFASWTHHLSSPDLLDDFPIEDGALKNYKVFISPNMDVTLTSDKAEAKIKDWVNKGGAFVSFGKDSFNYRLDLDTQRVTGSDEVSSWMMGMSGGAEAVERVGTTVKVSAGAPAWLKSLSTGQTVNVSLDGPSQGKAFKRLVPGAVPVLEDEGGNIIMSELKVGKGSVLFSTLPVANNAMFKDTFMSRLLSDYADSRGIQRTVTFDPDKFHVVDAGVDSYSGKRVIEVARNESTSASDVLIIKHTSSLDNVDAVIDLSWERDSMINYTFKPGKAFVYVPSPEGAVTGSGIIEEVDGKQVITLDLGNSYNIKTIALDGENRVEGLTFDNGAYGSGWKTFGPAFGTVPAQAANGEFMANSSAGGTDALGKITSGLFTITDDVLAFSSAGYKGTVLAGPPPAAQPKLIAGFETGDWSELASIDTNAFGSAPATGGAGWVGNWSGHYAASSIGGELKGKLQTKSFVIDRPMLTFKGAGWNGTTYGNGPWPYQLNNRYYLKDASTGEVLIERAPENRVGDSGKFMDYAWDVSAYAGREVYFEMVDAIGADEAAQYGGGFEWLAVDDIMLTGEPFDAPAQSTGFNAYYLKAADGTVLRTAYPADNGEISNVAWDVSNLKGKLVYFEADDGNDNADDGWMAFGNLFGYNNKDHTEDPYWSFESGTYEDWERTGNAFPSEPSSLKAGRPLGTDNGKYWADSLVNGESATGTLTSKEFVIEKPFLTFLAAGWNGQSNWSPPKNYYELVDQDGQRLRIATPPGMQSQPLNQFIKQFWDVSDLTGKTVRFRMVDGDSGSGYAWMTLDSIAQEDNFNFESGSYTTWTSVGAFGGAPSGAVQHPAATGARGLKWADSYNGGAGSIGTTTSAPFTLGANFIRFLAAGYSDNGNNYYRLVDENGSEIGRVDPPNDTNFKMLSIDATGHAGSKVHFEAVDGSTDTSAGWLAFDDLNWRKLLPESVALSVSNDGVEWTKLADLDGKEATRLTYSIPGGANKRYVRFELANDRFDSGILDMIKIEQNVEKIASGTLSSDGMLDLGAEKKVNGIQLAFDGNPTNKSFIIEVSANGHDWSRVYKAIDSKRGIIKAMVPTVTARYIRVNGLAVATATHVTTYLVSEPAISPDYVSEPTDGTGKIDMSNPPSNGGPTTIISTISPSISVPKLIVTHNGAVATVSASVKATLDPATGKAEVHIEDRLITALIDKVKTLKAEGLKVEIEIKVEDAEQANVVVVEISGDSFKLVGDAIQGALKVDAGIGNVTFDSKAIASINGAGKTGNIGISISKVEKSALTSENRTKIGDRPVYEFSVSAGKTKLADFGGGSADVSIPYTRKPGEKKNAIIVYNIDDAGKLQTIRGRYDDVAGAVRFKTAFLSRFAIGYNEVSFRDVAANAWYNEAVGFMSARDFIKGVGSERFAPDVNVSRADFLVMVMNAYGIDVDATTSGNFADAGSKYYTPYLGTAKRLGLISGTGDNHFAPEASISRQDMMVVLYRALDKLGELPTGKSGTAFDSFKDAGAVADYARAAVKLFVETGIVRGNGTTLDMKSVSTRAQAAQVLYGLMSR</sequence>
<dbReference type="GO" id="GO:0009341">
    <property type="term" value="C:beta-galactosidase complex"/>
    <property type="evidence" value="ECO:0007669"/>
    <property type="project" value="InterPro"/>
</dbReference>
<dbReference type="PROSITE" id="PS50022">
    <property type="entry name" value="FA58C_3"/>
    <property type="match status" value="1"/>
</dbReference>
<dbReference type="SUPFAM" id="SSF49785">
    <property type="entry name" value="Galactose-binding domain-like"/>
    <property type="match status" value="2"/>
</dbReference>
<dbReference type="PANTHER" id="PTHR36447">
    <property type="entry name" value="BETA-GALACTOSIDASE GANA"/>
    <property type="match status" value="1"/>
</dbReference>
<dbReference type="SUPFAM" id="SSF51445">
    <property type="entry name" value="(Trans)glycosidases"/>
    <property type="match status" value="1"/>
</dbReference>
<evidence type="ECO:0000256" key="2">
    <source>
        <dbReference type="ARBA" id="ARBA00023295"/>
    </source>
</evidence>
<proteinExistence type="predicted"/>
<dbReference type="GO" id="GO:0004565">
    <property type="term" value="F:beta-galactosidase activity"/>
    <property type="evidence" value="ECO:0007669"/>
    <property type="project" value="InterPro"/>
</dbReference>
<feature type="transmembrane region" description="Helical" evidence="3">
    <location>
        <begin position="53"/>
        <end position="71"/>
    </location>
</feature>
<evidence type="ECO:0000259" key="4">
    <source>
        <dbReference type="PROSITE" id="PS50022"/>
    </source>
</evidence>
<keyword evidence="3" id="KW-0472">Membrane</keyword>
<keyword evidence="7" id="KW-1185">Reference proteome</keyword>
<keyword evidence="3" id="KW-0812">Transmembrane</keyword>
<dbReference type="InterPro" id="IPR001119">
    <property type="entry name" value="SLH_dom"/>
</dbReference>
<dbReference type="EMBL" id="AP019400">
    <property type="protein sequence ID" value="BBI31181.1"/>
    <property type="molecule type" value="Genomic_DNA"/>
</dbReference>
<feature type="domain" description="F5/8 type C" evidence="4">
    <location>
        <begin position="77"/>
        <end position="219"/>
    </location>
</feature>
<keyword evidence="3" id="KW-1133">Transmembrane helix</keyword>
<dbReference type="Pfam" id="PF00395">
    <property type="entry name" value="SLH"/>
    <property type="match status" value="2"/>
</dbReference>
<evidence type="ECO:0000313" key="6">
    <source>
        <dbReference type="EMBL" id="BBI31181.1"/>
    </source>
</evidence>
<dbReference type="SUPFAM" id="SSF52317">
    <property type="entry name" value="Class I glutamine amidotransferase-like"/>
    <property type="match status" value="1"/>
</dbReference>
<accession>A0A3T1CZE5</accession>
<evidence type="ECO:0000256" key="3">
    <source>
        <dbReference type="SAM" id="Phobius"/>
    </source>
</evidence>
<dbReference type="Proteomes" id="UP000289856">
    <property type="component" value="Chromosome"/>
</dbReference>
<keyword evidence="2" id="KW-0326">Glycosidase</keyword>
<reference evidence="6 7" key="1">
    <citation type="submission" date="2019-01" db="EMBL/GenBank/DDBJ databases">
        <title>Complete genome sequence of Cohnella hallensis HS21 isolated from Korean fir (Abies koreana) rhizospheric soil.</title>
        <authorList>
            <person name="Jiang L."/>
            <person name="Kang S.W."/>
            <person name="Kim S."/>
            <person name="Jung J."/>
            <person name="Kim C.Y."/>
            <person name="Kim D.H."/>
            <person name="Kim S.W."/>
            <person name="Lee J."/>
        </authorList>
    </citation>
    <scope>NUCLEOTIDE SEQUENCE [LARGE SCALE GENOMIC DNA]</scope>
    <source>
        <strain evidence="6 7">HS21</strain>
    </source>
</reference>
<dbReference type="CDD" id="cd03143">
    <property type="entry name" value="A4_beta-galactosidase_middle_domain"/>
    <property type="match status" value="1"/>
</dbReference>
<feature type="domain" description="SLH" evidence="5">
    <location>
        <begin position="2089"/>
        <end position="2152"/>
    </location>
</feature>
<dbReference type="Gene3D" id="3.40.50.880">
    <property type="match status" value="1"/>
</dbReference>
<evidence type="ECO:0000259" key="5">
    <source>
        <dbReference type="PROSITE" id="PS51272"/>
    </source>
</evidence>
<gene>
    <name evidence="6" type="ORF">KCTCHS21_05800</name>
</gene>
<organism evidence="6 7">
    <name type="scientific">Cohnella abietis</name>
    <dbReference type="NCBI Taxonomy" id="2507935"/>
    <lineage>
        <taxon>Bacteria</taxon>
        <taxon>Bacillati</taxon>
        <taxon>Bacillota</taxon>
        <taxon>Bacilli</taxon>
        <taxon>Bacillales</taxon>
        <taxon>Paenibacillaceae</taxon>
        <taxon>Cohnella</taxon>
    </lineage>
</organism>
<keyword evidence="1" id="KW-0378">Hydrolase</keyword>
<dbReference type="Gene3D" id="2.60.120.260">
    <property type="entry name" value="Galactose-binding domain-like"/>
    <property type="match status" value="2"/>
</dbReference>
<dbReference type="InterPro" id="IPR008979">
    <property type="entry name" value="Galactose-bd-like_sf"/>
</dbReference>